<keyword evidence="3" id="KW-1185">Reference proteome</keyword>
<evidence type="ECO:0000256" key="1">
    <source>
        <dbReference type="SAM" id="MobiDB-lite"/>
    </source>
</evidence>
<reference evidence="2" key="1">
    <citation type="submission" date="2021-01" db="EMBL/GenBank/DDBJ databases">
        <authorList>
            <consortium name="Aspergillus chevalieri M1 genome sequencing consortium"/>
            <person name="Kazuki M."/>
            <person name="Futagami T."/>
        </authorList>
    </citation>
    <scope>NUCLEOTIDE SEQUENCE</scope>
    <source>
        <strain evidence="2">M1</strain>
    </source>
</reference>
<evidence type="ECO:0000313" key="2">
    <source>
        <dbReference type="EMBL" id="BCR92183.1"/>
    </source>
</evidence>
<feature type="compositionally biased region" description="Polar residues" evidence="1">
    <location>
        <begin position="131"/>
        <end position="141"/>
    </location>
</feature>
<evidence type="ECO:0000313" key="3">
    <source>
        <dbReference type="Proteomes" id="UP000637239"/>
    </source>
</evidence>
<dbReference type="AlphaFoldDB" id="A0A7R7VXN9"/>
<feature type="compositionally biased region" description="Polar residues" evidence="1">
    <location>
        <begin position="183"/>
        <end position="210"/>
    </location>
</feature>
<accession>A0A7R7VXN9</accession>
<feature type="region of interest" description="Disordered" evidence="1">
    <location>
        <begin position="261"/>
        <end position="289"/>
    </location>
</feature>
<dbReference type="KEGG" id="ache:ACHE_80083A"/>
<feature type="compositionally biased region" description="Polar residues" evidence="1">
    <location>
        <begin position="261"/>
        <end position="283"/>
    </location>
</feature>
<organism evidence="2 3">
    <name type="scientific">Aspergillus chevalieri</name>
    <name type="common">Eurotium chevalieri</name>
    <dbReference type="NCBI Taxonomy" id="182096"/>
    <lineage>
        <taxon>Eukaryota</taxon>
        <taxon>Fungi</taxon>
        <taxon>Dikarya</taxon>
        <taxon>Ascomycota</taxon>
        <taxon>Pezizomycotina</taxon>
        <taxon>Eurotiomycetes</taxon>
        <taxon>Eurotiomycetidae</taxon>
        <taxon>Eurotiales</taxon>
        <taxon>Aspergillaceae</taxon>
        <taxon>Aspergillus</taxon>
        <taxon>Aspergillus subgen. Aspergillus</taxon>
    </lineage>
</organism>
<name>A0A7R7VXN9_ASPCH</name>
<sequence>MFNRMNFTFNVPKGNWTESQHLNRRGKITKKYRMPNGLSFTFNLEGKPQPRSKDQGRCYHQHCNHKKQNWNFRGGKYPRNNQRWRQYKRNSKQQKAQRQRAQSQFHETVFPSDFQSWEPLTPMLMSQGYTWQQSTSSTLPPQHQVEDEYPLQPPEQHEPQRVSSQFHEMLGPRDFRNWDRLDCSNQGSQDRQGWQQPTLVTPRQQHQSDTGRVLDQVIEKMRQEHQSQTQLAQVRAEKQRQLQQYIDGKHRKYQLAGQAKQFNQRGTDTQSSCESSRSPTLSAASGIDEDDESVIFNGYRYL</sequence>
<dbReference type="RefSeq" id="XP_043140696.1">
    <property type="nucleotide sequence ID" value="XM_043283415.1"/>
</dbReference>
<gene>
    <name evidence="2" type="ORF">ACHE_80083A</name>
</gene>
<dbReference type="Proteomes" id="UP000637239">
    <property type="component" value="Chromosome 8"/>
</dbReference>
<feature type="compositionally biased region" description="Basic residues" evidence="1">
    <location>
        <begin position="87"/>
        <end position="98"/>
    </location>
</feature>
<dbReference type="EMBL" id="AP024423">
    <property type="protein sequence ID" value="BCR92183.1"/>
    <property type="molecule type" value="Genomic_DNA"/>
</dbReference>
<protein>
    <submittedName>
        <fullName evidence="2">Uncharacterized protein</fullName>
    </submittedName>
</protein>
<proteinExistence type="predicted"/>
<feature type="region of interest" description="Disordered" evidence="1">
    <location>
        <begin position="131"/>
        <end position="162"/>
    </location>
</feature>
<feature type="region of interest" description="Disordered" evidence="1">
    <location>
        <begin position="87"/>
        <end position="106"/>
    </location>
</feature>
<dbReference type="GeneID" id="66986532"/>
<reference evidence="2" key="2">
    <citation type="submission" date="2021-02" db="EMBL/GenBank/DDBJ databases">
        <title>Aspergillus chevalieri M1 genome sequence.</title>
        <authorList>
            <person name="Kadooka C."/>
            <person name="Mori K."/>
            <person name="Futagami T."/>
        </authorList>
    </citation>
    <scope>NUCLEOTIDE SEQUENCE</scope>
    <source>
        <strain evidence="2">M1</strain>
    </source>
</reference>
<feature type="region of interest" description="Disordered" evidence="1">
    <location>
        <begin position="177"/>
        <end position="210"/>
    </location>
</feature>